<dbReference type="EMBL" id="AECZ01000001">
    <property type="protein sequence ID" value="EFL53121.1"/>
    <property type="molecule type" value="Genomic_DNA"/>
</dbReference>
<dbReference type="eggNOG" id="ENOG5031DG6">
    <property type="taxonomic scope" value="Bacteria"/>
</dbReference>
<dbReference type="RefSeq" id="WP_005990195.1">
    <property type="nucleotide sequence ID" value="NZ_AECZ01000001.1"/>
</dbReference>
<reference evidence="2 3" key="1">
    <citation type="submission" date="2010-08" db="EMBL/GenBank/DDBJ databases">
        <title>The draft genome of Desulfovibrio fructosovorans JJ.</title>
        <authorList>
            <consortium name="US DOE Joint Genome Institute (JGI-PGF)"/>
            <person name="Lucas S."/>
            <person name="Copeland A."/>
            <person name="Lapidus A."/>
            <person name="Cheng J.-F."/>
            <person name="Bruce D."/>
            <person name="Goodwin L."/>
            <person name="Pitluck S."/>
            <person name="Land M.L."/>
            <person name="Hauser L."/>
            <person name="Chang Y.-J."/>
            <person name="Jeffries C."/>
            <person name="Wall J.D."/>
            <person name="Stahl D.A."/>
            <person name="Arkin A.P."/>
            <person name="Dehal P."/>
            <person name="Stolyar S.M."/>
            <person name="Hazen T.C."/>
            <person name="Woyke T.J."/>
        </authorList>
    </citation>
    <scope>NUCLEOTIDE SEQUENCE [LARGE SCALE GENOMIC DNA]</scope>
    <source>
        <strain evidence="2 3">JJ</strain>
    </source>
</reference>
<dbReference type="Proteomes" id="UP000006250">
    <property type="component" value="Unassembled WGS sequence"/>
</dbReference>
<dbReference type="InterPro" id="IPR024975">
    <property type="entry name" value="NOV_C"/>
</dbReference>
<protein>
    <recommendedName>
        <fullName evidence="1">Protein NO VEIN C-terminal domain-containing protein</fullName>
    </recommendedName>
</protein>
<accession>E1JRC0</accession>
<organism evidence="2 3">
    <name type="scientific">Solidesulfovibrio fructosivorans JJ]</name>
    <dbReference type="NCBI Taxonomy" id="596151"/>
    <lineage>
        <taxon>Bacteria</taxon>
        <taxon>Pseudomonadati</taxon>
        <taxon>Thermodesulfobacteriota</taxon>
        <taxon>Desulfovibrionia</taxon>
        <taxon>Desulfovibrionales</taxon>
        <taxon>Desulfovibrionaceae</taxon>
        <taxon>Solidesulfovibrio</taxon>
    </lineage>
</organism>
<gene>
    <name evidence="2" type="ORF">DesfrDRAFT_0169</name>
</gene>
<proteinExistence type="predicted"/>
<feature type="domain" description="Protein NO VEIN C-terminal" evidence="1">
    <location>
        <begin position="250"/>
        <end position="315"/>
    </location>
</feature>
<keyword evidence="3" id="KW-1185">Reference proteome</keyword>
<dbReference type="Pfam" id="PF13020">
    <property type="entry name" value="NOV_C"/>
    <property type="match status" value="1"/>
</dbReference>
<dbReference type="OrthoDB" id="6058508at2"/>
<dbReference type="STRING" id="596151.DesfrDRAFT_0169"/>
<name>E1JRC0_SOLFR</name>
<comment type="caution">
    <text evidence="2">The sequence shown here is derived from an EMBL/GenBank/DDBJ whole genome shotgun (WGS) entry which is preliminary data.</text>
</comment>
<evidence type="ECO:0000259" key="1">
    <source>
        <dbReference type="Pfam" id="PF13020"/>
    </source>
</evidence>
<dbReference type="AlphaFoldDB" id="E1JRC0"/>
<evidence type="ECO:0000313" key="2">
    <source>
        <dbReference type="EMBL" id="EFL53121.1"/>
    </source>
</evidence>
<evidence type="ECO:0000313" key="3">
    <source>
        <dbReference type="Proteomes" id="UP000006250"/>
    </source>
</evidence>
<sequence length="372" mass="40605">MSGKIALKRLTRSDLTIFQHHLAFQHAGKQKSINLNADVFVKQLFPALPETEEGKAGYLGLDLLLLGPGLHGALRLQRKIIKGGSYKNWRLNGEIIPTAVTADRFDPLAQGDFVIFDFSGDIIPTSARLLFVAAAIAADAPLHALLENRLGPKRMVPFTAPELETLIDMAALPDDHPAQEFTLGGAIEDAALGGVEGTERLFRRRSGTMMTRETLQRARQNAETLGRDGEALIDAWLGQQKRAGLVREYTWISDANAVAPYDFTLVDAAGNEIRLDVKSTTGPFERPLHVSMAELLEMADEGRRYDLYRIYGLEEGTARLRIAGDLSGFATSLIRVFGDLPAGVTPDGVSIAPESLPFGDEIPISLSDDDEE</sequence>